<accession>A0A147JWE8</accession>
<reference evidence="2 3" key="1">
    <citation type="journal article" date="2016" name="Nat. Microbiol.">
        <title>Genomic inference of the metabolism of cosmopolitan subsurface Archaea, Hadesarchaea.</title>
        <authorList>
            <person name="Baker B.J."/>
            <person name="Saw J.H."/>
            <person name="Lind A.E."/>
            <person name="Lazar C.S."/>
            <person name="Hinrichs K.-U."/>
            <person name="Teske A.P."/>
            <person name="Ettema T.J."/>
        </authorList>
    </citation>
    <scope>NUCLEOTIDE SEQUENCE [LARGE SCALE GENOMIC DNA]</scope>
</reference>
<dbReference type="PANTHER" id="PTHR43591:SF78">
    <property type="entry name" value="SLR0407 PROTEIN"/>
    <property type="match status" value="1"/>
</dbReference>
<name>A0A147JWE8_HADYE</name>
<evidence type="ECO:0000259" key="1">
    <source>
        <dbReference type="Pfam" id="PF08241"/>
    </source>
</evidence>
<proteinExistence type="predicted"/>
<dbReference type="CDD" id="cd02440">
    <property type="entry name" value="AdoMet_MTases"/>
    <property type="match status" value="1"/>
</dbReference>
<comment type="caution">
    <text evidence="2">The sequence shown here is derived from an EMBL/GenBank/DDBJ whole genome shotgun (WGS) entry which is preliminary data.</text>
</comment>
<feature type="domain" description="Methyltransferase type 11" evidence="1">
    <location>
        <begin position="41"/>
        <end position="128"/>
    </location>
</feature>
<gene>
    <name evidence="2" type="ORF">APZ16_02125</name>
</gene>
<dbReference type="AlphaFoldDB" id="A0A147JWE8"/>
<dbReference type="GO" id="GO:0008757">
    <property type="term" value="F:S-adenosylmethionine-dependent methyltransferase activity"/>
    <property type="evidence" value="ECO:0007669"/>
    <property type="project" value="InterPro"/>
</dbReference>
<evidence type="ECO:0000313" key="2">
    <source>
        <dbReference type="EMBL" id="KUO40815.1"/>
    </source>
</evidence>
<dbReference type="EMBL" id="LQMQ01000034">
    <property type="protein sequence ID" value="KUO40815.1"/>
    <property type="molecule type" value="Genomic_DNA"/>
</dbReference>
<sequence>MMTKRDIEKFLRFYESEFGKKVLSKEAEYLNNELRGRRKILDVGCGVGYFEEMLSDLNITGLDSSKEALEEARRRTGKRFVLGDAGNLPFPDRSFDGAFTVTTLEFLEDYEKAVDEVARVLEPSGKFVAMMLNPESEYFKSHILRPGSYFRRIKHADPKEMEKYISKLFTATGEYFLGIRDQEVLDTHDRNLAALYVVKGTRV</sequence>
<dbReference type="InterPro" id="IPR029063">
    <property type="entry name" value="SAM-dependent_MTases_sf"/>
</dbReference>
<protein>
    <recommendedName>
        <fullName evidence="1">Methyltransferase type 11 domain-containing protein</fullName>
    </recommendedName>
</protein>
<dbReference type="SUPFAM" id="SSF53335">
    <property type="entry name" value="S-adenosyl-L-methionine-dependent methyltransferases"/>
    <property type="match status" value="1"/>
</dbReference>
<dbReference type="InterPro" id="IPR013216">
    <property type="entry name" value="Methyltransf_11"/>
</dbReference>
<dbReference type="STRING" id="1776334.APZ16_02125"/>
<dbReference type="Proteomes" id="UP000074294">
    <property type="component" value="Unassembled WGS sequence"/>
</dbReference>
<organism evidence="2 3">
    <name type="scientific">Hadarchaeum yellowstonense</name>
    <dbReference type="NCBI Taxonomy" id="1776334"/>
    <lineage>
        <taxon>Archaea</taxon>
        <taxon>Methanobacteriati</taxon>
        <taxon>Candidatus Hadarchaeota</taxon>
        <taxon>Candidatus Hadarchaeia</taxon>
        <taxon>Candidatus Hadarchaeales</taxon>
        <taxon>Candidatus Hadarchaeaceae</taxon>
        <taxon>Candidatus Hadarchaeum</taxon>
    </lineage>
</organism>
<dbReference type="Gene3D" id="3.40.50.150">
    <property type="entry name" value="Vaccinia Virus protein VP39"/>
    <property type="match status" value="1"/>
</dbReference>
<evidence type="ECO:0000313" key="3">
    <source>
        <dbReference type="Proteomes" id="UP000074294"/>
    </source>
</evidence>
<dbReference type="Pfam" id="PF08241">
    <property type="entry name" value="Methyltransf_11"/>
    <property type="match status" value="1"/>
</dbReference>
<dbReference type="PANTHER" id="PTHR43591">
    <property type="entry name" value="METHYLTRANSFERASE"/>
    <property type="match status" value="1"/>
</dbReference>